<protein>
    <submittedName>
        <fullName evidence="8">ABC transporter ATP-binding protein</fullName>
    </submittedName>
</protein>
<feature type="domain" description="ABC transporter" evidence="7">
    <location>
        <begin position="2"/>
        <end position="232"/>
    </location>
</feature>
<dbReference type="Proteomes" id="UP000298180">
    <property type="component" value="Unassembled WGS sequence"/>
</dbReference>
<dbReference type="CDD" id="cd03224">
    <property type="entry name" value="ABC_TM1139_LivF_branched"/>
    <property type="match status" value="1"/>
</dbReference>
<evidence type="ECO:0000256" key="4">
    <source>
        <dbReference type="ARBA" id="ARBA00022741"/>
    </source>
</evidence>
<evidence type="ECO:0000259" key="7">
    <source>
        <dbReference type="PROSITE" id="PS50893"/>
    </source>
</evidence>
<dbReference type="InterPro" id="IPR027417">
    <property type="entry name" value="P-loop_NTPase"/>
</dbReference>
<dbReference type="Gene3D" id="3.40.50.300">
    <property type="entry name" value="P-loop containing nucleotide triphosphate hydrolases"/>
    <property type="match status" value="1"/>
</dbReference>
<accession>A0A4Z0BTL9</accession>
<dbReference type="PANTHER" id="PTHR43820">
    <property type="entry name" value="HIGH-AFFINITY BRANCHED-CHAIN AMINO ACID TRANSPORT ATP-BINDING PROTEIN LIVF"/>
    <property type="match status" value="1"/>
</dbReference>
<dbReference type="SMART" id="SM00382">
    <property type="entry name" value="AAA"/>
    <property type="match status" value="1"/>
</dbReference>
<gene>
    <name evidence="8" type="ORF">EZ313_15305</name>
</gene>
<evidence type="ECO:0000256" key="1">
    <source>
        <dbReference type="ARBA" id="ARBA00005417"/>
    </source>
</evidence>
<keyword evidence="5 8" id="KW-0067">ATP-binding</keyword>
<comment type="caution">
    <text evidence="8">The sequence shown here is derived from an EMBL/GenBank/DDBJ whole genome shotgun (WGS) entry which is preliminary data.</text>
</comment>
<keyword evidence="6" id="KW-0029">Amino-acid transport</keyword>
<keyword evidence="4" id="KW-0547">Nucleotide-binding</keyword>
<dbReference type="PANTHER" id="PTHR43820:SF4">
    <property type="entry name" value="HIGH-AFFINITY BRANCHED-CHAIN AMINO ACID TRANSPORT ATP-BINDING PROTEIN LIVF"/>
    <property type="match status" value="1"/>
</dbReference>
<dbReference type="OrthoDB" id="9776369at2"/>
<dbReference type="GO" id="GO:0016887">
    <property type="term" value="F:ATP hydrolysis activity"/>
    <property type="evidence" value="ECO:0007669"/>
    <property type="project" value="InterPro"/>
</dbReference>
<organism evidence="8 9">
    <name type="scientific">Ramlibacter henchirensis</name>
    <dbReference type="NCBI Taxonomy" id="204072"/>
    <lineage>
        <taxon>Bacteria</taxon>
        <taxon>Pseudomonadati</taxon>
        <taxon>Pseudomonadota</taxon>
        <taxon>Betaproteobacteria</taxon>
        <taxon>Burkholderiales</taxon>
        <taxon>Comamonadaceae</taxon>
        <taxon>Ramlibacter</taxon>
    </lineage>
</organism>
<dbReference type="GO" id="GO:0005524">
    <property type="term" value="F:ATP binding"/>
    <property type="evidence" value="ECO:0007669"/>
    <property type="project" value="UniProtKB-KW"/>
</dbReference>
<keyword evidence="3" id="KW-1003">Cell membrane</keyword>
<evidence type="ECO:0000256" key="3">
    <source>
        <dbReference type="ARBA" id="ARBA00022475"/>
    </source>
</evidence>
<evidence type="ECO:0000256" key="5">
    <source>
        <dbReference type="ARBA" id="ARBA00022840"/>
    </source>
</evidence>
<dbReference type="InterPro" id="IPR052156">
    <property type="entry name" value="BCAA_Transport_ATP-bd_LivF"/>
</dbReference>
<dbReference type="AlphaFoldDB" id="A0A4Z0BTL9"/>
<dbReference type="PROSITE" id="PS00211">
    <property type="entry name" value="ABC_TRANSPORTER_1"/>
    <property type="match status" value="1"/>
</dbReference>
<comment type="similarity">
    <text evidence="1">Belongs to the ABC transporter superfamily.</text>
</comment>
<reference evidence="8 9" key="1">
    <citation type="submission" date="2019-03" db="EMBL/GenBank/DDBJ databases">
        <title>Ramlibacter henchirensis DSM 14656, whole genome shotgun sequence.</title>
        <authorList>
            <person name="Zhang X."/>
            <person name="Feng G."/>
            <person name="Zhu H."/>
        </authorList>
    </citation>
    <scope>NUCLEOTIDE SEQUENCE [LARGE SCALE GENOMIC DNA]</scope>
    <source>
        <strain evidence="8 9">DSM 14656</strain>
    </source>
</reference>
<dbReference type="RefSeq" id="WP_135264148.1">
    <property type="nucleotide sequence ID" value="NZ_SMLM01000002.1"/>
</dbReference>
<dbReference type="GO" id="GO:0015807">
    <property type="term" value="P:L-amino acid transport"/>
    <property type="evidence" value="ECO:0007669"/>
    <property type="project" value="TreeGrafter"/>
</dbReference>
<dbReference type="InterPro" id="IPR017871">
    <property type="entry name" value="ABC_transporter-like_CS"/>
</dbReference>
<keyword evidence="9" id="KW-1185">Reference proteome</keyword>
<dbReference type="EMBL" id="SMLM01000002">
    <property type="protein sequence ID" value="TFZ02623.1"/>
    <property type="molecule type" value="Genomic_DNA"/>
</dbReference>
<dbReference type="PROSITE" id="PS50893">
    <property type="entry name" value="ABC_TRANSPORTER_2"/>
    <property type="match status" value="1"/>
</dbReference>
<dbReference type="InterPro" id="IPR003439">
    <property type="entry name" value="ABC_transporter-like_ATP-bd"/>
</dbReference>
<proteinExistence type="inferred from homology"/>
<evidence type="ECO:0000313" key="9">
    <source>
        <dbReference type="Proteomes" id="UP000298180"/>
    </source>
</evidence>
<dbReference type="InterPro" id="IPR003593">
    <property type="entry name" value="AAA+_ATPase"/>
</dbReference>
<keyword evidence="2" id="KW-0813">Transport</keyword>
<evidence type="ECO:0000256" key="6">
    <source>
        <dbReference type="ARBA" id="ARBA00022970"/>
    </source>
</evidence>
<dbReference type="Pfam" id="PF00005">
    <property type="entry name" value="ABC_tran"/>
    <property type="match status" value="1"/>
</dbReference>
<evidence type="ECO:0000256" key="2">
    <source>
        <dbReference type="ARBA" id="ARBA00022448"/>
    </source>
</evidence>
<sequence>MLQVKGAEISYGKVRAVQGADLEVRAGEVVSLIGLNGAGKSSLLRAIAGLTRMQAGTVMFKGEAVQNLPGPEVARRGIALVLEGRSTFKHMTVQENLVLGGYMRKDREAIQADLERMLERFPVLRPRLKQPAGTLSGGEQQMLVIARALLARPSLLMLDEPSLGLAPLVVADIFRLIHELNQQGSTILLVEQNAHQALKISHRGYVMETGRIVLEGAHLADDPRVRQAYLGV</sequence>
<name>A0A4Z0BTL9_9BURK</name>
<dbReference type="GO" id="GO:0015658">
    <property type="term" value="F:branched-chain amino acid transmembrane transporter activity"/>
    <property type="evidence" value="ECO:0007669"/>
    <property type="project" value="TreeGrafter"/>
</dbReference>
<keyword evidence="3" id="KW-0472">Membrane</keyword>
<evidence type="ECO:0000313" key="8">
    <source>
        <dbReference type="EMBL" id="TFZ02623.1"/>
    </source>
</evidence>
<dbReference type="SUPFAM" id="SSF52540">
    <property type="entry name" value="P-loop containing nucleoside triphosphate hydrolases"/>
    <property type="match status" value="1"/>
</dbReference>